<name>A0ABR3XUJ5_9PEZI</name>
<dbReference type="SUPFAM" id="SSF56112">
    <property type="entry name" value="Protein kinase-like (PK-like)"/>
    <property type="match status" value="1"/>
</dbReference>
<proteinExistence type="predicted"/>
<keyword evidence="3" id="KW-1185">Reference proteome</keyword>
<dbReference type="Gene3D" id="3.30.200.20">
    <property type="entry name" value="Phosphorylase Kinase, domain 1"/>
    <property type="match status" value="1"/>
</dbReference>
<dbReference type="Gene3D" id="3.90.1200.10">
    <property type="match status" value="1"/>
</dbReference>
<feature type="domain" description="Aminoglycoside phosphotransferase" evidence="1">
    <location>
        <begin position="88"/>
        <end position="285"/>
    </location>
</feature>
<dbReference type="InterPro" id="IPR002575">
    <property type="entry name" value="Aminoglycoside_PTrfase"/>
</dbReference>
<sequence>MSSGSAPDASDSEDETNFGRLLNITAAELTALASRIRDMVFKTETVDGRQVKICMGSFNVVHILQLDEFMMVIRIPTTGQSGDLRDAAKEAFESQVQTLNYIRKHTSVPVPQVYHFDTTADNEIHAPYIAMGYVSGRTVSNLWFDASGPTPLEHRRRNILKQLAKAMSQLQELPFNKIGSLLLGSRGGIHDLGPCYDWDEAENGTSTITSSGPFSTIDSFLKSSWAPTNTKSVYAIGATKVLEEMLPFLPQTSEYVLALPDYDSQNVMADEEGNLTGIIDWDNAQTVPSFMGCLRYPGWITRDWDPLMYGWPMEGEDSPDDLQRYRAYYLDEMMQVLKLKGSSDYRITEKSHVFEAFWIAASSEPNRTSICRKFVEEAKCGLKGEELSDGLGQDALGILYEIAHGELDDEDWKKLRKGLEALMSQEQ</sequence>
<evidence type="ECO:0000313" key="3">
    <source>
        <dbReference type="Proteomes" id="UP001583177"/>
    </source>
</evidence>
<evidence type="ECO:0000259" key="1">
    <source>
        <dbReference type="Pfam" id="PF01636"/>
    </source>
</evidence>
<dbReference type="InterPro" id="IPR051678">
    <property type="entry name" value="AGP_Transferase"/>
</dbReference>
<gene>
    <name evidence="2" type="ORF">Daus18300_001801</name>
</gene>
<dbReference type="Pfam" id="PF01636">
    <property type="entry name" value="APH"/>
    <property type="match status" value="1"/>
</dbReference>
<dbReference type="EMBL" id="JAWRVE010000010">
    <property type="protein sequence ID" value="KAL1879222.1"/>
    <property type="molecule type" value="Genomic_DNA"/>
</dbReference>
<dbReference type="Proteomes" id="UP001583177">
    <property type="component" value="Unassembled WGS sequence"/>
</dbReference>
<organism evidence="2 3">
    <name type="scientific">Diaporthe australafricana</name>
    <dbReference type="NCBI Taxonomy" id="127596"/>
    <lineage>
        <taxon>Eukaryota</taxon>
        <taxon>Fungi</taxon>
        <taxon>Dikarya</taxon>
        <taxon>Ascomycota</taxon>
        <taxon>Pezizomycotina</taxon>
        <taxon>Sordariomycetes</taxon>
        <taxon>Sordariomycetidae</taxon>
        <taxon>Diaporthales</taxon>
        <taxon>Diaporthaceae</taxon>
        <taxon>Diaporthe</taxon>
    </lineage>
</organism>
<dbReference type="PANTHER" id="PTHR21310">
    <property type="entry name" value="AMINOGLYCOSIDE PHOSPHOTRANSFERASE-RELATED-RELATED"/>
    <property type="match status" value="1"/>
</dbReference>
<protein>
    <recommendedName>
        <fullName evidence="1">Aminoglycoside phosphotransferase domain-containing protein</fullName>
    </recommendedName>
</protein>
<accession>A0ABR3XUJ5</accession>
<reference evidence="2 3" key="1">
    <citation type="journal article" date="2024" name="IMA Fungus">
        <title>IMA Genome - F19 : A genome assembly and annotation guide to empower mycologists, including annotated draft genome sequences of Ceratocystis pirilliformis, Diaporthe australafricana, Fusarium ophioides, Paecilomyces lecythidis, and Sporothrix stenoceras.</title>
        <authorList>
            <person name="Aylward J."/>
            <person name="Wilson A.M."/>
            <person name="Visagie C.M."/>
            <person name="Spraker J."/>
            <person name="Barnes I."/>
            <person name="Buitendag C."/>
            <person name="Ceriani C."/>
            <person name="Del Mar Angel L."/>
            <person name="du Plessis D."/>
            <person name="Fuchs T."/>
            <person name="Gasser K."/>
            <person name="Kramer D."/>
            <person name="Li W."/>
            <person name="Munsamy K."/>
            <person name="Piso A."/>
            <person name="Price J.L."/>
            <person name="Sonnekus B."/>
            <person name="Thomas C."/>
            <person name="van der Nest A."/>
            <person name="van Dijk A."/>
            <person name="van Heerden A."/>
            <person name="van Vuuren N."/>
            <person name="Yilmaz N."/>
            <person name="Duong T.A."/>
            <person name="van der Merwe N.A."/>
            <person name="Wingfield M.J."/>
            <person name="Wingfield B.D."/>
        </authorList>
    </citation>
    <scope>NUCLEOTIDE SEQUENCE [LARGE SCALE GENOMIC DNA]</scope>
    <source>
        <strain evidence="2 3">CMW 18300</strain>
    </source>
</reference>
<evidence type="ECO:0000313" key="2">
    <source>
        <dbReference type="EMBL" id="KAL1879222.1"/>
    </source>
</evidence>
<comment type="caution">
    <text evidence="2">The sequence shown here is derived from an EMBL/GenBank/DDBJ whole genome shotgun (WGS) entry which is preliminary data.</text>
</comment>
<dbReference type="PANTHER" id="PTHR21310:SF51">
    <property type="entry name" value="AMINOGLYCOSIDE PHOSPHOTRANSFERASE DOMAIN-CONTAINING PROTEIN"/>
    <property type="match status" value="1"/>
</dbReference>
<dbReference type="InterPro" id="IPR011009">
    <property type="entry name" value="Kinase-like_dom_sf"/>
</dbReference>